<keyword evidence="4" id="KW-0677">Repeat</keyword>
<dbReference type="InterPro" id="IPR001909">
    <property type="entry name" value="KRAB"/>
</dbReference>
<dbReference type="InterPro" id="IPR003655">
    <property type="entry name" value="aKRAB"/>
</dbReference>
<dbReference type="PANTHER" id="PTHR24381">
    <property type="entry name" value="ZINC FINGER PROTEIN"/>
    <property type="match status" value="1"/>
</dbReference>
<dbReference type="Proteomes" id="UP000515140">
    <property type="component" value="Unplaced"/>
</dbReference>
<proteinExistence type="inferred from homology"/>
<feature type="compositionally biased region" description="Basic and acidic residues" evidence="12">
    <location>
        <begin position="326"/>
        <end position="340"/>
    </location>
</feature>
<dbReference type="SMART" id="SM00349">
    <property type="entry name" value="KRAB"/>
    <property type="match status" value="1"/>
</dbReference>
<feature type="domain" description="KRAB-related" evidence="15">
    <location>
        <begin position="230"/>
        <end position="294"/>
    </location>
</feature>
<keyword evidence="7" id="KW-0805">Transcription regulation</keyword>
<evidence type="ECO:0000256" key="9">
    <source>
        <dbReference type="ARBA" id="ARBA00023163"/>
    </source>
</evidence>
<evidence type="ECO:0000256" key="10">
    <source>
        <dbReference type="ARBA" id="ARBA00023242"/>
    </source>
</evidence>
<comment type="similarity">
    <text evidence="2">Belongs to the krueppel C2H2-type zinc-finger protein family.</text>
</comment>
<feature type="compositionally biased region" description="Basic residues" evidence="12">
    <location>
        <begin position="512"/>
        <end position="524"/>
    </location>
</feature>
<dbReference type="PROSITE" id="PS50805">
    <property type="entry name" value="KRAB"/>
    <property type="match status" value="1"/>
</dbReference>
<accession>A0A6P5IYI1</accession>
<dbReference type="RefSeq" id="XP_020827150.1">
    <property type="nucleotide sequence ID" value="XM_020971491.1"/>
</dbReference>
<evidence type="ECO:0000256" key="2">
    <source>
        <dbReference type="ARBA" id="ARBA00006991"/>
    </source>
</evidence>
<organism evidence="16 17">
    <name type="scientific">Phascolarctos cinereus</name>
    <name type="common">Koala</name>
    <dbReference type="NCBI Taxonomy" id="38626"/>
    <lineage>
        <taxon>Eukaryota</taxon>
        <taxon>Metazoa</taxon>
        <taxon>Chordata</taxon>
        <taxon>Craniata</taxon>
        <taxon>Vertebrata</taxon>
        <taxon>Euteleostomi</taxon>
        <taxon>Mammalia</taxon>
        <taxon>Metatheria</taxon>
        <taxon>Diprotodontia</taxon>
        <taxon>Phascolarctidae</taxon>
        <taxon>Phascolarctos</taxon>
    </lineage>
</organism>
<feature type="compositionally biased region" description="Polar residues" evidence="12">
    <location>
        <begin position="483"/>
        <end position="494"/>
    </location>
</feature>
<dbReference type="GO" id="GO:0000977">
    <property type="term" value="F:RNA polymerase II transcription regulatory region sequence-specific DNA binding"/>
    <property type="evidence" value="ECO:0007669"/>
    <property type="project" value="TreeGrafter"/>
</dbReference>
<evidence type="ECO:0000256" key="11">
    <source>
        <dbReference type="PROSITE-ProRule" id="PRU00042"/>
    </source>
</evidence>
<keyword evidence="16" id="KW-1185">Reference proteome</keyword>
<name>A0A6P5IYI1_PHACI</name>
<dbReference type="KEGG" id="pcw:110197508"/>
<feature type="region of interest" description="Disordered" evidence="12">
    <location>
        <begin position="305"/>
        <end position="348"/>
    </location>
</feature>
<dbReference type="PROSITE" id="PS50806">
    <property type="entry name" value="KRAB_RELATED"/>
    <property type="match status" value="1"/>
</dbReference>
<feature type="region of interest" description="Disordered" evidence="12">
    <location>
        <begin position="379"/>
        <end position="403"/>
    </location>
</feature>
<keyword evidence="10" id="KW-0539">Nucleus</keyword>
<feature type="compositionally biased region" description="Basic and acidic residues" evidence="12">
    <location>
        <begin position="447"/>
        <end position="458"/>
    </location>
</feature>
<feature type="compositionally biased region" description="Polar residues" evidence="12">
    <location>
        <begin position="676"/>
        <end position="691"/>
    </location>
</feature>
<evidence type="ECO:0000313" key="17">
    <source>
        <dbReference type="RefSeq" id="XP_020827150.1"/>
    </source>
</evidence>
<dbReference type="GeneID" id="110197508"/>
<feature type="domain" description="C2H2-type" evidence="13">
    <location>
        <begin position="560"/>
        <end position="587"/>
    </location>
</feature>
<evidence type="ECO:0000256" key="12">
    <source>
        <dbReference type="SAM" id="MobiDB-lite"/>
    </source>
</evidence>
<keyword evidence="9" id="KW-0804">Transcription</keyword>
<gene>
    <name evidence="17" type="primary">LOC110197508</name>
</gene>
<dbReference type="InterPro" id="IPR013087">
    <property type="entry name" value="Znf_C2H2_type"/>
</dbReference>
<dbReference type="GO" id="GO:0005634">
    <property type="term" value="C:nucleus"/>
    <property type="evidence" value="ECO:0007669"/>
    <property type="project" value="UniProtKB-SubCell"/>
</dbReference>
<comment type="subcellular location">
    <subcellularLocation>
        <location evidence="1">Nucleus</location>
    </subcellularLocation>
</comment>
<reference evidence="17" key="1">
    <citation type="submission" date="2025-08" db="UniProtKB">
        <authorList>
            <consortium name="RefSeq"/>
        </authorList>
    </citation>
    <scope>IDENTIFICATION</scope>
    <source>
        <tissue evidence="17">Spleen</tissue>
    </source>
</reference>
<evidence type="ECO:0000256" key="1">
    <source>
        <dbReference type="ARBA" id="ARBA00004123"/>
    </source>
</evidence>
<evidence type="ECO:0000256" key="6">
    <source>
        <dbReference type="ARBA" id="ARBA00022833"/>
    </source>
</evidence>
<feature type="region of interest" description="Disordered" evidence="12">
    <location>
        <begin position="665"/>
        <end position="702"/>
    </location>
</feature>
<feature type="compositionally biased region" description="Low complexity" evidence="12">
    <location>
        <begin position="25"/>
        <end position="61"/>
    </location>
</feature>
<evidence type="ECO:0000313" key="16">
    <source>
        <dbReference type="Proteomes" id="UP000515140"/>
    </source>
</evidence>
<keyword evidence="3" id="KW-0479">Metal-binding</keyword>
<dbReference type="FunFam" id="3.30.160.60:FF:000414">
    <property type="entry name" value="Zinc finger protein 398"/>
    <property type="match status" value="1"/>
</dbReference>
<protein>
    <submittedName>
        <fullName evidence="17">Zinc finger protein 282-like isoform X1</fullName>
    </submittedName>
</protein>
<feature type="domain" description="C2H2-type" evidence="13">
    <location>
        <begin position="532"/>
        <end position="559"/>
    </location>
</feature>
<sequence length="702" mass="78393">MRLWSSWEPLSSGKLQETTLLQPRGSTSSELGTETSELGTRSPEQARAGSASSSAERSLGSPGPAPWLGTQSRCPGGSGEPSRGGAAPPRGGWQERECAMAETAPAQAAGWDVGAPFRGLQPDAPFQASELSLWSVVAAMQAVERTICSHASRLMTLEGRTGAVEKKLIDCEKTAVEFGNQLDSKWATLETVLQEYGLLQRRLENMENLLRNRNFWILRLPPGCRGEVPKVPVTFDDVAVYFSEKEWGNLDKWQKELYKHVMTGNYEMLVSLDYALSKPEFLTRIEQGEEPCVQNQLDSEETEIATNPEPGIRPPISTNDVQPCVKQEERGPRDQEDGEGRVPIADLNKEANRAMSIVKELHPVDTMESLVLPEPLSRGAREGLLPAPGCSSGPDTPNGFQQQQLLLPRPGPVLPQLATWWTSPAREQPHTCAECGKSFRLKENLMKHQRSHRQEPMETQRSSGQQGPRAALQWEPPGDRSFPGTSQAKSSRQRASLLPRPRLHACAERGKRCSGRRGLGRHPQGHPPPRPYQCPECDKSFVCYSWLKRHRTLHTGERPFQCPECEKCYSRKEYLLNHQRLHTGEKPFHCAQCGHSFMLKRSFIRHQQRHTRKMEKPPGCPPDFLGHLSSLTRESCARSPPGRNGWLGPPVSRPQVEALLYPWTEARGQDPPPAQNSPLWTSQGPKSSPETTFPMVKTEMWL</sequence>
<evidence type="ECO:0000256" key="3">
    <source>
        <dbReference type="ARBA" id="ARBA00022723"/>
    </source>
</evidence>
<dbReference type="GO" id="GO:0000981">
    <property type="term" value="F:DNA-binding transcription factor activity, RNA polymerase II-specific"/>
    <property type="evidence" value="ECO:0007669"/>
    <property type="project" value="TreeGrafter"/>
</dbReference>
<dbReference type="PANTHER" id="PTHR24381:SF269">
    <property type="entry name" value="ZINC FINGER PROTEIN 398"/>
    <property type="match status" value="1"/>
</dbReference>
<dbReference type="SUPFAM" id="SSF109640">
    <property type="entry name" value="KRAB domain (Kruppel-associated box)"/>
    <property type="match status" value="1"/>
</dbReference>
<dbReference type="InParanoid" id="A0A6P5IYI1"/>
<feature type="domain" description="C2H2-type" evidence="13">
    <location>
        <begin position="430"/>
        <end position="457"/>
    </location>
</feature>
<evidence type="ECO:0000259" key="14">
    <source>
        <dbReference type="PROSITE" id="PS50805"/>
    </source>
</evidence>
<dbReference type="FunFam" id="3.30.160.60:FF:001156">
    <property type="entry name" value="Zinc finger protein 407"/>
    <property type="match status" value="1"/>
</dbReference>
<feature type="domain" description="KRAB" evidence="14">
    <location>
        <begin position="233"/>
        <end position="304"/>
    </location>
</feature>
<dbReference type="PROSITE" id="PS50157">
    <property type="entry name" value="ZINC_FINGER_C2H2_2"/>
    <property type="match status" value="4"/>
</dbReference>
<dbReference type="Gene3D" id="3.30.160.60">
    <property type="entry name" value="Classic Zinc Finger"/>
    <property type="match status" value="4"/>
</dbReference>
<evidence type="ECO:0000259" key="15">
    <source>
        <dbReference type="PROSITE" id="PS50806"/>
    </source>
</evidence>
<feature type="domain" description="C2H2-type" evidence="13">
    <location>
        <begin position="588"/>
        <end position="615"/>
    </location>
</feature>
<feature type="region of interest" description="Disordered" evidence="12">
    <location>
        <begin position="1"/>
        <end position="92"/>
    </location>
</feature>
<dbReference type="Pfam" id="PF01352">
    <property type="entry name" value="KRAB"/>
    <property type="match status" value="1"/>
</dbReference>
<dbReference type="FunFam" id="3.30.160.60:FF:000446">
    <property type="entry name" value="Zinc finger protein"/>
    <property type="match status" value="1"/>
</dbReference>
<keyword evidence="5 11" id="KW-0863">Zinc-finger</keyword>
<dbReference type="SUPFAM" id="SSF57667">
    <property type="entry name" value="beta-beta-alpha zinc fingers"/>
    <property type="match status" value="3"/>
</dbReference>
<evidence type="ECO:0000256" key="4">
    <source>
        <dbReference type="ARBA" id="ARBA00022737"/>
    </source>
</evidence>
<feature type="compositionally biased region" description="Low complexity" evidence="12">
    <location>
        <begin position="80"/>
        <end position="92"/>
    </location>
</feature>
<dbReference type="AlphaFoldDB" id="A0A6P5IYI1"/>
<dbReference type="InterPro" id="IPR036236">
    <property type="entry name" value="Znf_C2H2_sf"/>
</dbReference>
<dbReference type="Pfam" id="PF00096">
    <property type="entry name" value="zf-C2H2"/>
    <property type="match status" value="3"/>
</dbReference>
<feature type="region of interest" description="Disordered" evidence="12">
    <location>
        <begin position="447"/>
        <end position="531"/>
    </location>
</feature>
<dbReference type="InterPro" id="IPR036051">
    <property type="entry name" value="KRAB_dom_sf"/>
</dbReference>
<dbReference type="CDD" id="cd07765">
    <property type="entry name" value="KRAB_A-box"/>
    <property type="match status" value="1"/>
</dbReference>
<dbReference type="PROSITE" id="PS00028">
    <property type="entry name" value="ZINC_FINGER_C2H2_1"/>
    <property type="match status" value="4"/>
</dbReference>
<keyword evidence="6" id="KW-0862">Zinc</keyword>
<evidence type="ECO:0000256" key="5">
    <source>
        <dbReference type="ARBA" id="ARBA00022771"/>
    </source>
</evidence>
<dbReference type="Gene3D" id="6.10.140.140">
    <property type="match status" value="1"/>
</dbReference>
<dbReference type="SMART" id="SM00355">
    <property type="entry name" value="ZnF_C2H2"/>
    <property type="match status" value="4"/>
</dbReference>
<evidence type="ECO:0000256" key="8">
    <source>
        <dbReference type="ARBA" id="ARBA00023125"/>
    </source>
</evidence>
<dbReference type="GO" id="GO:0008270">
    <property type="term" value="F:zinc ion binding"/>
    <property type="evidence" value="ECO:0007669"/>
    <property type="project" value="UniProtKB-KW"/>
</dbReference>
<keyword evidence="8" id="KW-0238">DNA-binding</keyword>
<dbReference type="FunFam" id="3.30.160.60:FF:000135">
    <property type="entry name" value="Zinc finger protein 358"/>
    <property type="match status" value="1"/>
</dbReference>
<evidence type="ECO:0000256" key="7">
    <source>
        <dbReference type="ARBA" id="ARBA00023015"/>
    </source>
</evidence>
<evidence type="ECO:0000259" key="13">
    <source>
        <dbReference type="PROSITE" id="PS50157"/>
    </source>
</evidence>